<dbReference type="Gene3D" id="1.20.930.40">
    <property type="entry name" value="Transferrin receptor-like, dimerisation domain"/>
    <property type="match status" value="1"/>
</dbReference>
<evidence type="ECO:0000256" key="7">
    <source>
        <dbReference type="ARBA" id="ARBA00022801"/>
    </source>
</evidence>
<dbReference type="EMBL" id="CAIIXF020000010">
    <property type="protein sequence ID" value="CAH1796378.1"/>
    <property type="molecule type" value="Genomic_DNA"/>
</dbReference>
<comment type="similarity">
    <text evidence="3">Belongs to the peptidase M28 family. M28B subfamily.</text>
</comment>
<dbReference type="GO" id="GO:0004180">
    <property type="term" value="F:carboxypeptidase activity"/>
    <property type="evidence" value="ECO:0007669"/>
    <property type="project" value="TreeGrafter"/>
</dbReference>
<dbReference type="Pfam" id="PF02225">
    <property type="entry name" value="PA"/>
    <property type="match status" value="1"/>
</dbReference>
<evidence type="ECO:0000256" key="1">
    <source>
        <dbReference type="ARBA" id="ARBA00001947"/>
    </source>
</evidence>
<dbReference type="GO" id="GO:0008237">
    <property type="term" value="F:metallopeptidase activity"/>
    <property type="evidence" value="ECO:0007669"/>
    <property type="project" value="UniProtKB-KW"/>
</dbReference>
<proteinExistence type="inferred from homology"/>
<evidence type="ECO:0000256" key="2">
    <source>
        <dbReference type="ARBA" id="ARBA00004221"/>
    </source>
</evidence>
<dbReference type="Pfam" id="PF04389">
    <property type="entry name" value="Peptidase_M28"/>
    <property type="match status" value="1"/>
</dbReference>
<keyword evidence="6" id="KW-0479">Metal-binding</keyword>
<dbReference type="Pfam" id="PF04253">
    <property type="entry name" value="TFR_dimer"/>
    <property type="match status" value="1"/>
</dbReference>
<dbReference type="OrthoDB" id="5841748at2759"/>
<protein>
    <recommendedName>
        <fullName evidence="14">Aminopeptidase NAALADL1</fullName>
    </recommendedName>
    <alternativeName>
        <fullName evidence="15">N-acetylated-alpha-linked acidic dipeptidase-like protein</fullName>
    </alternativeName>
</protein>
<keyword evidence="12" id="KW-0325">Glycoprotein</keyword>
<dbReference type="SUPFAM" id="SSF47672">
    <property type="entry name" value="Transferrin receptor-like dimerisation domain"/>
    <property type="match status" value="1"/>
</dbReference>
<evidence type="ECO:0000256" key="4">
    <source>
        <dbReference type="ARBA" id="ARBA00022438"/>
    </source>
</evidence>
<dbReference type="InterPro" id="IPR007484">
    <property type="entry name" value="Peptidase_M28"/>
</dbReference>
<evidence type="ECO:0000256" key="5">
    <source>
        <dbReference type="ARBA" id="ARBA00022670"/>
    </source>
</evidence>
<dbReference type="GO" id="GO:0004177">
    <property type="term" value="F:aminopeptidase activity"/>
    <property type="evidence" value="ECO:0007669"/>
    <property type="project" value="UniProtKB-KW"/>
</dbReference>
<keyword evidence="8" id="KW-0862">Zinc</keyword>
<dbReference type="FunFam" id="3.50.30.30:FF:000045">
    <property type="entry name" value="Predicted protein"/>
    <property type="match status" value="1"/>
</dbReference>
<keyword evidence="11" id="KW-1015">Disulfide bond</keyword>
<dbReference type="InterPro" id="IPR039373">
    <property type="entry name" value="Peptidase_M28B"/>
</dbReference>
<keyword evidence="9" id="KW-0106">Calcium</keyword>
<dbReference type="Gene3D" id="3.50.30.30">
    <property type="match status" value="1"/>
</dbReference>
<evidence type="ECO:0000256" key="12">
    <source>
        <dbReference type="ARBA" id="ARBA00023180"/>
    </source>
</evidence>
<reference evidence="16" key="1">
    <citation type="submission" date="2022-03" db="EMBL/GenBank/DDBJ databases">
        <authorList>
            <person name="Martin C."/>
        </authorList>
    </citation>
    <scope>NUCLEOTIDE SEQUENCE</scope>
</reference>
<evidence type="ECO:0000313" key="17">
    <source>
        <dbReference type="Proteomes" id="UP000749559"/>
    </source>
</evidence>
<dbReference type="GO" id="GO:0046872">
    <property type="term" value="F:metal ion binding"/>
    <property type="evidence" value="ECO:0007669"/>
    <property type="project" value="UniProtKB-KW"/>
</dbReference>
<dbReference type="GO" id="GO:0006508">
    <property type="term" value="P:proteolysis"/>
    <property type="evidence" value="ECO:0007669"/>
    <property type="project" value="UniProtKB-KW"/>
</dbReference>
<gene>
    <name evidence="16" type="ORF">OFUS_LOCUS20797</name>
</gene>
<dbReference type="SUPFAM" id="SSF53187">
    <property type="entry name" value="Zn-dependent exopeptidases"/>
    <property type="match status" value="1"/>
</dbReference>
<evidence type="ECO:0000256" key="13">
    <source>
        <dbReference type="ARBA" id="ARBA00059290"/>
    </source>
</evidence>
<evidence type="ECO:0000256" key="8">
    <source>
        <dbReference type="ARBA" id="ARBA00022833"/>
    </source>
</evidence>
<keyword evidence="4" id="KW-0031">Aminopeptidase</keyword>
<dbReference type="CDD" id="cd02121">
    <property type="entry name" value="PA_GCPII_like"/>
    <property type="match status" value="1"/>
</dbReference>
<organism evidence="16 17">
    <name type="scientific">Owenia fusiformis</name>
    <name type="common">Polychaete worm</name>
    <dbReference type="NCBI Taxonomy" id="6347"/>
    <lineage>
        <taxon>Eukaryota</taxon>
        <taxon>Metazoa</taxon>
        <taxon>Spiralia</taxon>
        <taxon>Lophotrochozoa</taxon>
        <taxon>Annelida</taxon>
        <taxon>Polychaeta</taxon>
        <taxon>Sedentaria</taxon>
        <taxon>Canalipalpata</taxon>
        <taxon>Sabellida</taxon>
        <taxon>Oweniida</taxon>
        <taxon>Oweniidae</taxon>
        <taxon>Owenia</taxon>
    </lineage>
</organism>
<evidence type="ECO:0000256" key="15">
    <source>
        <dbReference type="ARBA" id="ARBA00081462"/>
    </source>
</evidence>
<sequence length="765" mass="85596">MAVSRVEFVAARVALAAFLVCAGIIIGYFSTSTSRQMTLRDVAGDTCKGDQDDNREYINFKKLIKEANGSIADRITDEINKTEIKKTLRKLLSQQPPVAGTQAELERAHYIREKWLKYGIDEVNILPYDVLLSYPGDVKNNPNILQILEEDGTVVHEATLNEPILDRRKDKHDILPPWLAYTPSGEVEGELVYANRGSLEDFKLLTDVLGINVTDRIVIARYGGIYRGNKIKHAQLYGAKGVILFSDPGDVTEEGAGVYPDSEYLPEYGMQRGTTKSGYGDPLTPGYPAIDITQRISIADAENSTRLPRIPAQQIGYADAKKFFESIDPSSQEAPVTWRGKINTTYRLGPKMVNNRVVRLISRNTRETRTTHNVIGIIRGCIEPDRYVMVGGHHDAWAFGALDNTQGTAILLELARVFGKLLDEGWRPRRSIILGSWGAEEYGIIGANEFVEEFSKNLAERAVAYINTDVSVTGRKFFLTLSSPLLNSVIYRATEFVKSPDAEYNTLREFWSSREKFVLNNPNDEPVILKLGARSDHAPFYNTLGVPSMNSGRFLNDSSSYPLYHSAYETFRAVKKFIDPTFKYQQTIARLVGEMVRLLADELVLPMDVRYYAKDITTTFAQIKKRFGTKLDSENITLSKFEEAVESFANATELFNIMAENVDRRDPIAVRMLNDKMMLLERAFIDPLGLPGRPLYRHIVAAPSRTNAYDSVGFPGVVDAFADAEDAPFDDKVNSWSVVQKEIAKATFALKSAGSTLLGHVKLGR</sequence>
<dbReference type="CDD" id="cd08022">
    <property type="entry name" value="M28_PSMA_like"/>
    <property type="match status" value="1"/>
</dbReference>
<keyword evidence="5" id="KW-0645">Protease</keyword>
<keyword evidence="10" id="KW-0482">Metalloprotease</keyword>
<evidence type="ECO:0000313" key="16">
    <source>
        <dbReference type="EMBL" id="CAH1796378.1"/>
    </source>
</evidence>
<evidence type="ECO:0000256" key="3">
    <source>
        <dbReference type="ARBA" id="ARBA00005634"/>
    </source>
</evidence>
<dbReference type="InterPro" id="IPR046450">
    <property type="entry name" value="PA_dom_sf"/>
</dbReference>
<evidence type="ECO:0000256" key="14">
    <source>
        <dbReference type="ARBA" id="ARBA00068168"/>
    </source>
</evidence>
<dbReference type="AlphaFoldDB" id="A0A8J1TV04"/>
<keyword evidence="7" id="KW-0378">Hydrolase</keyword>
<dbReference type="InterPro" id="IPR007365">
    <property type="entry name" value="TFR-like_dimer_dom"/>
</dbReference>
<evidence type="ECO:0000256" key="9">
    <source>
        <dbReference type="ARBA" id="ARBA00022837"/>
    </source>
</evidence>
<dbReference type="InterPro" id="IPR036757">
    <property type="entry name" value="TFR-like_dimer_dom_sf"/>
</dbReference>
<comment type="subcellular location">
    <subcellularLocation>
        <location evidence="2">Apical cell membrane</location>
    </subcellularLocation>
</comment>
<comment type="cofactor">
    <cofactor evidence="1">
        <name>Zn(2+)</name>
        <dbReference type="ChEBI" id="CHEBI:29105"/>
    </cofactor>
</comment>
<comment type="caution">
    <text evidence="16">The sequence shown here is derived from an EMBL/GenBank/DDBJ whole genome shotgun (WGS) entry which is preliminary data.</text>
</comment>
<keyword evidence="17" id="KW-1185">Reference proteome</keyword>
<dbReference type="FunFam" id="1.20.930.40:FF:000001">
    <property type="entry name" value="N-acetylated-alpha-linked acidic dipeptidase 2"/>
    <property type="match status" value="1"/>
</dbReference>
<dbReference type="GO" id="GO:0016324">
    <property type="term" value="C:apical plasma membrane"/>
    <property type="evidence" value="ECO:0007669"/>
    <property type="project" value="UniProtKB-SubCell"/>
</dbReference>
<evidence type="ECO:0000256" key="10">
    <source>
        <dbReference type="ARBA" id="ARBA00023049"/>
    </source>
</evidence>
<dbReference type="Gene3D" id="3.40.630.10">
    <property type="entry name" value="Zn peptidases"/>
    <property type="match status" value="1"/>
</dbReference>
<evidence type="ECO:0000256" key="11">
    <source>
        <dbReference type="ARBA" id="ARBA00023157"/>
    </source>
</evidence>
<dbReference type="PANTHER" id="PTHR10404:SF77">
    <property type="entry name" value="GLUTAMATE CARBOXYPEPTIDASE 2 HOMOLOG"/>
    <property type="match status" value="1"/>
</dbReference>
<accession>A0A8J1TV04</accession>
<evidence type="ECO:0000256" key="6">
    <source>
        <dbReference type="ARBA" id="ARBA00022723"/>
    </source>
</evidence>
<dbReference type="FunFam" id="3.40.630.10:FF:000101">
    <property type="entry name" value="N-acetylated alpha-linked acidic dipeptidase like 1"/>
    <property type="match status" value="1"/>
</dbReference>
<name>A0A8J1TV04_OWEFU</name>
<dbReference type="PANTHER" id="PTHR10404">
    <property type="entry name" value="N-ACETYLATED-ALPHA-LINKED ACIDIC DIPEPTIDASE"/>
    <property type="match status" value="1"/>
</dbReference>
<dbReference type="InterPro" id="IPR003137">
    <property type="entry name" value="PA_domain"/>
</dbReference>
<dbReference type="Proteomes" id="UP000749559">
    <property type="component" value="Unassembled WGS sequence"/>
</dbReference>
<dbReference type="SUPFAM" id="SSF52025">
    <property type="entry name" value="PA domain"/>
    <property type="match status" value="1"/>
</dbReference>
<comment type="function">
    <text evidence="13">Aminopeptidase with broad substrate specificity. Has lower activity with substrates that have Asp or Glu in the P2' position, or Pro in the P3' position. Lacks activity with substrates that have both Pro in the P3' position and Asp or Glu in the P2' position. Lacks carboxypeptidase activity. Lacks dipeptidyl-peptidase IV type activity.</text>
</comment>